<proteinExistence type="inferred from homology"/>
<protein>
    <submittedName>
        <fullName evidence="7">Acyltransferase-domain-containing protein</fullName>
    </submittedName>
</protein>
<dbReference type="InterPro" id="IPR045520">
    <property type="entry name" value="GPAT/DHAPAT_C"/>
</dbReference>
<dbReference type="Pfam" id="PF01553">
    <property type="entry name" value="Acyltransferase"/>
    <property type="match status" value="1"/>
</dbReference>
<comment type="subcellular location">
    <subcellularLocation>
        <location evidence="1">Endomembrane system</location>
        <topology evidence="1">Peripheral membrane protein</topology>
    </subcellularLocation>
</comment>
<dbReference type="Pfam" id="PF19277">
    <property type="entry name" value="GPAT_C"/>
    <property type="match status" value="1"/>
</dbReference>
<accession>A0A433Q1L2</accession>
<dbReference type="Proteomes" id="UP000274822">
    <property type="component" value="Unassembled WGS sequence"/>
</dbReference>
<evidence type="ECO:0000313" key="7">
    <source>
        <dbReference type="EMBL" id="RUS23656.1"/>
    </source>
</evidence>
<comment type="similarity">
    <text evidence="2">Belongs to the GPAT/DAPAT family.</text>
</comment>
<dbReference type="InterPro" id="IPR022284">
    <property type="entry name" value="GPAT/DHAPAT"/>
</dbReference>
<keyword evidence="4" id="KW-0472">Membrane</keyword>
<comment type="caution">
    <text evidence="7">The sequence shown here is derived from an EMBL/GenBank/DDBJ whole genome shotgun (WGS) entry which is preliminary data.</text>
</comment>
<dbReference type="SMART" id="SM00563">
    <property type="entry name" value="PlsC"/>
    <property type="match status" value="1"/>
</dbReference>
<name>A0A433Q1L2_9FUNG</name>
<dbReference type="GO" id="GO:0012505">
    <property type="term" value="C:endomembrane system"/>
    <property type="evidence" value="ECO:0007669"/>
    <property type="project" value="UniProtKB-SubCell"/>
</dbReference>
<dbReference type="EMBL" id="RBNJ01019014">
    <property type="protein sequence ID" value="RUS23656.1"/>
    <property type="molecule type" value="Genomic_DNA"/>
</dbReference>
<keyword evidence="3 7" id="KW-0808">Transferase</keyword>
<dbReference type="InterPro" id="IPR002123">
    <property type="entry name" value="Plipid/glycerol_acylTrfase"/>
</dbReference>
<dbReference type="GO" id="GO:0008654">
    <property type="term" value="P:phospholipid biosynthetic process"/>
    <property type="evidence" value="ECO:0007669"/>
    <property type="project" value="TreeGrafter"/>
</dbReference>
<evidence type="ECO:0000259" key="6">
    <source>
        <dbReference type="SMART" id="SM00563"/>
    </source>
</evidence>
<sequence>MIRTRFRENDPAHFREDPVAFIVNMGAYYQGAGWRSHKNYIGSRYFYEGYSTAMKDKVLKSKRVQDCISKLAERQAELLNQTATVAVSPTDEKKRLKQQRALERELEAVARGIADKCFARMDDVRVLRLFAFAVNNILVRLYHQGIHIKESEFVVLRNAAIEAERSRRSLILLPSHKSHVDYLVISYVFFRLGIALPHIAAGDNLDMPIVGGILKGSGAFFIRRVWGDDLMYKAVLDEYMEALLQAGREYIWRVMTGRAEVYGYQMNVSLNRGSTCILTYSFIDNIECFIEGTRSRTGKLLTPKLGILKIILESVISGGARDAIIVPISIGYDKVIETSTYMTELLGNPKERESLWSIMTGTRVLQWKWGSIDVRVAKPWSLRSWIDEQIEIRKWVLFQ</sequence>
<dbReference type="GO" id="GO:0006072">
    <property type="term" value="P:glycerol-3-phosphate metabolic process"/>
    <property type="evidence" value="ECO:0007669"/>
    <property type="project" value="TreeGrafter"/>
</dbReference>
<dbReference type="CDD" id="cd07993">
    <property type="entry name" value="LPLAT_DHAPAT-like"/>
    <property type="match status" value="1"/>
</dbReference>
<evidence type="ECO:0000256" key="5">
    <source>
        <dbReference type="ARBA" id="ARBA00023315"/>
    </source>
</evidence>
<dbReference type="SUPFAM" id="SSF69593">
    <property type="entry name" value="Glycerol-3-phosphate (1)-acyltransferase"/>
    <property type="match status" value="2"/>
</dbReference>
<reference evidence="7 8" key="1">
    <citation type="journal article" date="2018" name="New Phytol.">
        <title>Phylogenomics of Endogonaceae and evolution of mycorrhizas within Mucoromycota.</title>
        <authorList>
            <person name="Chang Y."/>
            <person name="Desiro A."/>
            <person name="Na H."/>
            <person name="Sandor L."/>
            <person name="Lipzen A."/>
            <person name="Clum A."/>
            <person name="Barry K."/>
            <person name="Grigoriev I.V."/>
            <person name="Martin F.M."/>
            <person name="Stajich J.E."/>
            <person name="Smith M.E."/>
            <person name="Bonito G."/>
            <person name="Spatafora J.W."/>
        </authorList>
    </citation>
    <scope>NUCLEOTIDE SEQUENCE [LARGE SCALE GENOMIC DNA]</scope>
    <source>
        <strain evidence="7 8">AD002</strain>
    </source>
</reference>
<dbReference type="GO" id="GO:0031966">
    <property type="term" value="C:mitochondrial membrane"/>
    <property type="evidence" value="ECO:0007669"/>
    <property type="project" value="TreeGrafter"/>
</dbReference>
<dbReference type="GO" id="GO:0004366">
    <property type="term" value="F:glycerol-3-phosphate O-acyltransferase activity"/>
    <property type="evidence" value="ECO:0007669"/>
    <property type="project" value="TreeGrafter"/>
</dbReference>
<evidence type="ECO:0000313" key="8">
    <source>
        <dbReference type="Proteomes" id="UP000274822"/>
    </source>
</evidence>
<evidence type="ECO:0000256" key="2">
    <source>
        <dbReference type="ARBA" id="ARBA00007937"/>
    </source>
</evidence>
<dbReference type="GO" id="GO:0019432">
    <property type="term" value="P:triglyceride biosynthetic process"/>
    <property type="evidence" value="ECO:0007669"/>
    <property type="project" value="TreeGrafter"/>
</dbReference>
<dbReference type="PANTHER" id="PTHR12563:SF17">
    <property type="entry name" value="DIHYDROXYACETONE PHOSPHATE ACYLTRANSFERASE"/>
    <property type="match status" value="1"/>
</dbReference>
<organism evidence="7 8">
    <name type="scientific">Jimgerdemannia flammicorona</name>
    <dbReference type="NCBI Taxonomy" id="994334"/>
    <lineage>
        <taxon>Eukaryota</taxon>
        <taxon>Fungi</taxon>
        <taxon>Fungi incertae sedis</taxon>
        <taxon>Mucoromycota</taxon>
        <taxon>Mucoromycotina</taxon>
        <taxon>Endogonomycetes</taxon>
        <taxon>Endogonales</taxon>
        <taxon>Endogonaceae</taxon>
        <taxon>Jimgerdemannia</taxon>
    </lineage>
</organism>
<keyword evidence="8" id="KW-1185">Reference proteome</keyword>
<dbReference type="InterPro" id="IPR041728">
    <property type="entry name" value="GPAT/DHAPAT_LPLAT"/>
</dbReference>
<feature type="domain" description="Phospholipid/glycerol acyltransferase" evidence="6">
    <location>
        <begin position="170"/>
        <end position="333"/>
    </location>
</feature>
<evidence type="ECO:0000256" key="4">
    <source>
        <dbReference type="ARBA" id="ARBA00023136"/>
    </source>
</evidence>
<gene>
    <name evidence="7" type="ORF">BC938DRAFT_474823</name>
</gene>
<dbReference type="GO" id="GO:0006631">
    <property type="term" value="P:fatty acid metabolic process"/>
    <property type="evidence" value="ECO:0007669"/>
    <property type="project" value="TreeGrafter"/>
</dbReference>
<evidence type="ECO:0000256" key="3">
    <source>
        <dbReference type="ARBA" id="ARBA00022679"/>
    </source>
</evidence>
<keyword evidence="5 7" id="KW-0012">Acyltransferase</keyword>
<evidence type="ECO:0000256" key="1">
    <source>
        <dbReference type="ARBA" id="ARBA00004184"/>
    </source>
</evidence>
<dbReference type="PANTHER" id="PTHR12563">
    <property type="entry name" value="GLYCEROL-3-PHOSPHATE ACYLTRANSFERASE"/>
    <property type="match status" value="1"/>
</dbReference>
<dbReference type="AlphaFoldDB" id="A0A433Q1L2"/>